<dbReference type="GO" id="GO:0016226">
    <property type="term" value="P:iron-sulfur cluster assembly"/>
    <property type="evidence" value="ECO:0007669"/>
    <property type="project" value="TreeGrafter"/>
</dbReference>
<comment type="subcellular location">
    <subcellularLocation>
        <location evidence="1">Mitochondrion matrix</location>
    </subcellularLocation>
</comment>
<evidence type="ECO:0000256" key="1">
    <source>
        <dbReference type="ARBA" id="ARBA00004305"/>
    </source>
</evidence>
<dbReference type="InterPro" id="IPR045179">
    <property type="entry name" value="YgfZ/GcvT"/>
</dbReference>
<dbReference type="HOGENOM" id="CLU_007884_7_1_1"/>
<dbReference type="EMBL" id="KE503206">
    <property type="protein sequence ID" value="EPX73731.1"/>
    <property type="molecule type" value="Genomic_DNA"/>
</dbReference>
<keyword evidence="2" id="KW-0809">Transit peptide</keyword>
<evidence type="ECO:0000259" key="5">
    <source>
        <dbReference type="Pfam" id="PF25455"/>
    </source>
</evidence>
<proteinExistence type="inferred from homology"/>
<evidence type="ECO:0000256" key="2">
    <source>
        <dbReference type="ARBA" id="ARBA00022946"/>
    </source>
</evidence>
<evidence type="ECO:0000256" key="4">
    <source>
        <dbReference type="ARBA" id="ARBA00093447"/>
    </source>
</evidence>
<evidence type="ECO:0000313" key="7">
    <source>
        <dbReference type="Proteomes" id="UP000016088"/>
    </source>
</evidence>
<comment type="similarity">
    <text evidence="4">Belongs to the GcvT family. CAF17/IBA57 subfamily.</text>
</comment>
<protein>
    <submittedName>
        <fullName evidence="6">Iron-sulfur cluster biogenesis protein</fullName>
    </submittedName>
</protein>
<dbReference type="InterPro" id="IPR057460">
    <property type="entry name" value="CAF17_C"/>
</dbReference>
<reference evidence="6 7" key="1">
    <citation type="journal article" date="2011" name="Science">
        <title>Comparative functional genomics of the fission yeasts.</title>
        <authorList>
            <person name="Rhind N."/>
            <person name="Chen Z."/>
            <person name="Yassour M."/>
            <person name="Thompson D.A."/>
            <person name="Haas B.J."/>
            <person name="Habib N."/>
            <person name="Wapinski I."/>
            <person name="Roy S."/>
            <person name="Lin M.F."/>
            <person name="Heiman D.I."/>
            <person name="Young S.K."/>
            <person name="Furuya K."/>
            <person name="Guo Y."/>
            <person name="Pidoux A."/>
            <person name="Chen H.M."/>
            <person name="Robbertse B."/>
            <person name="Goldberg J.M."/>
            <person name="Aoki K."/>
            <person name="Bayne E.H."/>
            <person name="Berlin A.M."/>
            <person name="Desjardins C.A."/>
            <person name="Dobbs E."/>
            <person name="Dukaj L."/>
            <person name="Fan L."/>
            <person name="FitzGerald M.G."/>
            <person name="French C."/>
            <person name="Gujja S."/>
            <person name="Hansen K."/>
            <person name="Keifenheim D."/>
            <person name="Levin J.Z."/>
            <person name="Mosher R.A."/>
            <person name="Mueller C.A."/>
            <person name="Pfiffner J."/>
            <person name="Priest M."/>
            <person name="Russ C."/>
            <person name="Smialowska A."/>
            <person name="Swoboda P."/>
            <person name="Sykes S.M."/>
            <person name="Vaughn M."/>
            <person name="Vengrova S."/>
            <person name="Yoder R."/>
            <person name="Zeng Q."/>
            <person name="Allshire R."/>
            <person name="Baulcombe D."/>
            <person name="Birren B.W."/>
            <person name="Brown W."/>
            <person name="Ekwall K."/>
            <person name="Kellis M."/>
            <person name="Leatherwood J."/>
            <person name="Levin H."/>
            <person name="Margalit H."/>
            <person name="Martienssen R."/>
            <person name="Nieduszynski C.A."/>
            <person name="Spatafora J.W."/>
            <person name="Friedman N."/>
            <person name="Dalgaard J.Z."/>
            <person name="Baumann P."/>
            <person name="Niki H."/>
            <person name="Regev A."/>
            <person name="Nusbaum C."/>
        </authorList>
    </citation>
    <scope>NUCLEOTIDE SEQUENCE [LARGE SCALE GENOMIC DNA]</scope>
    <source>
        <strain evidence="7">yFS286</strain>
    </source>
</reference>
<feature type="domain" description="CAF17 C-terminal" evidence="5">
    <location>
        <begin position="236"/>
        <end position="311"/>
    </location>
</feature>
<dbReference type="eggNOG" id="KOG2929">
    <property type="taxonomic scope" value="Eukaryota"/>
</dbReference>
<dbReference type="InterPro" id="IPR027266">
    <property type="entry name" value="TrmE/GcvT-like"/>
</dbReference>
<name>S9PXC3_SCHOY</name>
<dbReference type="Pfam" id="PF25455">
    <property type="entry name" value="Beta-barrel_CAF17_C"/>
    <property type="match status" value="1"/>
</dbReference>
<keyword evidence="3" id="KW-0496">Mitochondrion</keyword>
<dbReference type="VEuPathDB" id="FungiDB:SOCG_02949"/>
<dbReference type="RefSeq" id="XP_013016893.1">
    <property type="nucleotide sequence ID" value="XM_013161439.1"/>
</dbReference>
<dbReference type="SUPFAM" id="SSF103025">
    <property type="entry name" value="Folate-binding domain"/>
    <property type="match status" value="1"/>
</dbReference>
<organism evidence="6 7">
    <name type="scientific">Schizosaccharomyces octosporus (strain yFS286)</name>
    <name type="common">Fission yeast</name>
    <name type="synonym">Octosporomyces octosporus</name>
    <dbReference type="NCBI Taxonomy" id="483514"/>
    <lineage>
        <taxon>Eukaryota</taxon>
        <taxon>Fungi</taxon>
        <taxon>Dikarya</taxon>
        <taxon>Ascomycota</taxon>
        <taxon>Taphrinomycotina</taxon>
        <taxon>Schizosaccharomycetes</taxon>
        <taxon>Schizosaccharomycetales</taxon>
        <taxon>Schizosaccharomycetaceae</taxon>
        <taxon>Schizosaccharomyces</taxon>
    </lineage>
</organism>
<dbReference type="GeneID" id="25031923"/>
<sequence>MLLQSYKNIRNVHLKLQHNRFLSTCLKPIKQLVRFEGPDAQKFLQGLTTQKVSLEKPFYTGFLNTSGRILFDAFCYPENITTTETGKPSQRLYVEVENFRTEEFLKHVIKYRLRYKCDVTAVNPDELSVQVGWDQDADKVMNDKNSIASMWDPRFQKPLLSRSIVSSHACISNADLNEYATFRFRHGVAEGSSEITPGSAFPMESNLDWMNGVDFYKGCYLGQELTVRTYHTGVTRKRIFPFIVENGGHNSDIQPSSKLALGASSNQVSKRSPGKILVLQGIYGLAMLRLEYLGQPLECNGVPIRIMDEVWKEQMQSSNSKN</sequence>
<dbReference type="Proteomes" id="UP000016088">
    <property type="component" value="Unassembled WGS sequence"/>
</dbReference>
<dbReference type="GO" id="GO:0005759">
    <property type="term" value="C:mitochondrial matrix"/>
    <property type="evidence" value="ECO:0007669"/>
    <property type="project" value="UniProtKB-SubCell"/>
</dbReference>
<dbReference type="PANTHER" id="PTHR22602">
    <property type="entry name" value="TRANSFERASE CAF17, MITOCHONDRIAL-RELATED"/>
    <property type="match status" value="1"/>
</dbReference>
<gene>
    <name evidence="6" type="ORF">SOCG_02949</name>
</gene>
<accession>S9PXC3</accession>
<dbReference type="AlphaFoldDB" id="S9PXC3"/>
<dbReference type="InterPro" id="IPR017703">
    <property type="entry name" value="YgfZ/GCV_T_CS"/>
</dbReference>
<dbReference type="OrthoDB" id="191995at2759"/>
<dbReference type="PANTHER" id="PTHR22602:SF0">
    <property type="entry name" value="TRANSFERASE CAF17, MITOCHONDRIAL-RELATED"/>
    <property type="match status" value="1"/>
</dbReference>
<evidence type="ECO:0000256" key="3">
    <source>
        <dbReference type="ARBA" id="ARBA00023128"/>
    </source>
</evidence>
<dbReference type="OMA" id="MDRLHGV"/>
<dbReference type="Gene3D" id="3.30.1360.120">
    <property type="entry name" value="Probable tRNA modification gtpase trme, domain 1"/>
    <property type="match status" value="2"/>
</dbReference>
<evidence type="ECO:0000313" key="6">
    <source>
        <dbReference type="EMBL" id="EPX73731.1"/>
    </source>
</evidence>
<dbReference type="NCBIfam" id="TIGR03317">
    <property type="entry name" value="ygfZ_signature"/>
    <property type="match status" value="1"/>
</dbReference>
<keyword evidence="7" id="KW-1185">Reference proteome</keyword>